<dbReference type="AlphaFoldDB" id="A0A6P3YFG1"/>
<evidence type="ECO:0000313" key="2">
    <source>
        <dbReference type="Proteomes" id="UP000515204"/>
    </source>
</evidence>
<accession>A0A6P3YFG1</accession>
<dbReference type="KEGG" id="dqu:106752190"/>
<protein>
    <submittedName>
        <fullName evidence="3">Uncharacterized protein LOC106752190</fullName>
    </submittedName>
</protein>
<dbReference type="OrthoDB" id="428480at2759"/>
<keyword evidence="1" id="KW-0812">Transmembrane</keyword>
<name>A0A6P3YFG1_DINQU</name>
<dbReference type="Proteomes" id="UP000515204">
    <property type="component" value="Unplaced"/>
</dbReference>
<gene>
    <name evidence="3" type="primary">LOC106752190</name>
</gene>
<evidence type="ECO:0000313" key="3">
    <source>
        <dbReference type="RefSeq" id="XP_014489203.1"/>
    </source>
</evidence>
<sequence length="242" mass="27153">MGSQRILKTTMHAARHFNNTNSSTSTTSTTAAPQYGYYDTHTHSNVNILLAGVFPVDVSHFYPGSVGNVKRTGHSPARASKRRYLYRFAFDGAISGVILVVLILCYCCHKNVRKHRQHENSQHRRVEPDDHSLEVFAMDGNNRMLHEYFSERSASQTSHSACFVTSEPPPTYESIFDPQAVPSPIDKKDESDDFASIIAPRTGSFPTELEANWINKREDVPRDDQGLPSYEAALKLESDGYV</sequence>
<dbReference type="GeneID" id="106752190"/>
<keyword evidence="1" id="KW-0472">Membrane</keyword>
<proteinExistence type="predicted"/>
<organism evidence="2 3">
    <name type="scientific">Dinoponera quadriceps</name>
    <name type="common">South American ant</name>
    <dbReference type="NCBI Taxonomy" id="609295"/>
    <lineage>
        <taxon>Eukaryota</taxon>
        <taxon>Metazoa</taxon>
        <taxon>Ecdysozoa</taxon>
        <taxon>Arthropoda</taxon>
        <taxon>Hexapoda</taxon>
        <taxon>Insecta</taxon>
        <taxon>Pterygota</taxon>
        <taxon>Neoptera</taxon>
        <taxon>Endopterygota</taxon>
        <taxon>Hymenoptera</taxon>
        <taxon>Apocrita</taxon>
        <taxon>Aculeata</taxon>
        <taxon>Formicoidea</taxon>
        <taxon>Formicidae</taxon>
        <taxon>Ponerinae</taxon>
        <taxon>Ponerini</taxon>
        <taxon>Dinoponera</taxon>
    </lineage>
</organism>
<keyword evidence="2" id="KW-1185">Reference proteome</keyword>
<keyword evidence="1" id="KW-1133">Transmembrane helix</keyword>
<feature type="transmembrane region" description="Helical" evidence="1">
    <location>
        <begin position="84"/>
        <end position="104"/>
    </location>
</feature>
<dbReference type="CTD" id="36371"/>
<reference evidence="3" key="1">
    <citation type="submission" date="2025-08" db="UniProtKB">
        <authorList>
            <consortium name="RefSeq"/>
        </authorList>
    </citation>
    <scope>IDENTIFICATION</scope>
</reference>
<dbReference type="RefSeq" id="XP_014489203.1">
    <property type="nucleotide sequence ID" value="XM_014633717.1"/>
</dbReference>
<evidence type="ECO:0000256" key="1">
    <source>
        <dbReference type="SAM" id="Phobius"/>
    </source>
</evidence>